<evidence type="ECO:0000313" key="3">
    <source>
        <dbReference type="Proteomes" id="UP000000600"/>
    </source>
</evidence>
<dbReference type="eggNOG" id="KOG0098">
    <property type="taxonomic scope" value="Eukaryota"/>
</dbReference>
<dbReference type="HOGENOM" id="CLU_041217_23_1_1"/>
<dbReference type="PROSITE" id="PS51421">
    <property type="entry name" value="RAS"/>
    <property type="match status" value="1"/>
</dbReference>
<dbReference type="PROSITE" id="PS51419">
    <property type="entry name" value="RAB"/>
    <property type="match status" value="1"/>
</dbReference>
<gene>
    <name evidence="1" type="primary">rab_C14</name>
    <name evidence="2" type="ORF">GSPATT00028937001</name>
</gene>
<evidence type="ECO:0000313" key="2">
    <source>
        <dbReference type="EMBL" id="CAK57902.1"/>
    </source>
</evidence>
<evidence type="ECO:0000313" key="1">
    <source>
        <dbReference type="EMBL" id="CAI44513.1"/>
    </source>
</evidence>
<dbReference type="SUPFAM" id="SSF52540">
    <property type="entry name" value="P-loop containing nucleoside triphosphate hydrolases"/>
    <property type="match status" value="1"/>
</dbReference>
<dbReference type="PRINTS" id="PR00449">
    <property type="entry name" value="RASTRNSFRMNG"/>
</dbReference>
<dbReference type="GeneID" id="5011084"/>
<reference evidence="1" key="2">
    <citation type="submission" date="2005-09" db="EMBL/GenBank/DDBJ databases">
        <title>Paramecium tetraurelia small GTP-binding-related protein genes.</title>
        <authorList>
            <person name="Cohen J."/>
        </authorList>
    </citation>
    <scope>NUCLEOTIDE SEQUENCE</scope>
</reference>
<dbReference type="SMART" id="SM00175">
    <property type="entry name" value="RAB"/>
    <property type="match status" value="1"/>
</dbReference>
<dbReference type="Pfam" id="PF00071">
    <property type="entry name" value="Ras"/>
    <property type="match status" value="1"/>
</dbReference>
<name>Q3SD52_PARTE</name>
<accession>Q3SD52</accession>
<dbReference type="STRING" id="5888.Q3SD52"/>
<dbReference type="RefSeq" id="XP_001425300.1">
    <property type="nucleotide sequence ID" value="XM_001425263.1"/>
</dbReference>
<reference evidence="2 3" key="3">
    <citation type="journal article" date="2006" name="Nature">
        <title>Global trends of whole-genome duplications revealed by the ciliate Paramecium tetraurelia.</title>
        <authorList>
            <consortium name="Genoscope"/>
            <person name="Aury J.-M."/>
            <person name="Jaillon O."/>
            <person name="Duret L."/>
            <person name="Noel B."/>
            <person name="Jubin C."/>
            <person name="Porcel B.M."/>
            <person name="Segurens B."/>
            <person name="Daubin V."/>
            <person name="Anthouard V."/>
            <person name="Aiach N."/>
            <person name="Arnaiz O."/>
            <person name="Billaut A."/>
            <person name="Beisson J."/>
            <person name="Blanc I."/>
            <person name="Bouhouche K."/>
            <person name="Camara F."/>
            <person name="Duharcourt S."/>
            <person name="Guigo R."/>
            <person name="Gogendeau D."/>
            <person name="Katinka M."/>
            <person name="Keller A.-M."/>
            <person name="Kissmehl R."/>
            <person name="Klotz C."/>
            <person name="Koll F."/>
            <person name="Le Moue A."/>
            <person name="Lepere C."/>
            <person name="Malinsky S."/>
            <person name="Nowacki M."/>
            <person name="Nowak J.K."/>
            <person name="Plattner H."/>
            <person name="Poulain J."/>
            <person name="Ruiz F."/>
            <person name="Serrano V."/>
            <person name="Zagulski M."/>
            <person name="Dessen P."/>
            <person name="Betermier M."/>
            <person name="Weissenbach J."/>
            <person name="Scarpelli C."/>
            <person name="Schachter V."/>
            <person name="Sperling L."/>
            <person name="Meyer E."/>
            <person name="Cohen J."/>
            <person name="Wincker P."/>
        </authorList>
    </citation>
    <scope>NUCLEOTIDE SEQUENCE [LARGE SCALE GENOMIC DNA]</scope>
    <source>
        <strain evidence="2 3">Stock d4-2</strain>
    </source>
</reference>
<dbReference type="FunFam" id="3.40.50.300:FF:003801">
    <property type="entry name" value="Ras-related protein RabY"/>
    <property type="match status" value="1"/>
</dbReference>
<dbReference type="EMBL" id="CR933407">
    <property type="protein sequence ID" value="CAI44513.1"/>
    <property type="molecule type" value="Genomic_DNA"/>
</dbReference>
<protein>
    <submittedName>
        <fullName evidence="2">Chromosome undetermined scaffold_107, whole genome shotgun sequence</fullName>
    </submittedName>
    <submittedName>
        <fullName evidence="1">Rab_C14 protein</fullName>
    </submittedName>
</protein>
<dbReference type="OrthoDB" id="9989112at2759"/>
<organism evidence="1">
    <name type="scientific">Paramecium tetraurelia</name>
    <dbReference type="NCBI Taxonomy" id="5888"/>
    <lineage>
        <taxon>Eukaryota</taxon>
        <taxon>Sar</taxon>
        <taxon>Alveolata</taxon>
        <taxon>Ciliophora</taxon>
        <taxon>Intramacronucleata</taxon>
        <taxon>Oligohymenophorea</taxon>
        <taxon>Peniculida</taxon>
        <taxon>Parameciidae</taxon>
        <taxon>Paramecium</taxon>
    </lineage>
</organism>
<dbReference type="GO" id="GO:0003924">
    <property type="term" value="F:GTPase activity"/>
    <property type="evidence" value="ECO:0000318"/>
    <property type="project" value="GO_Central"/>
</dbReference>
<keyword evidence="3" id="KW-1185">Reference proteome</keyword>
<dbReference type="PANTHER" id="PTHR47979">
    <property type="entry name" value="DRAB11-RELATED"/>
    <property type="match status" value="1"/>
</dbReference>
<dbReference type="AlphaFoldDB" id="Q3SD52"/>
<dbReference type="KEGG" id="ptm:GSPATT00028937001"/>
<dbReference type="SMART" id="SM00174">
    <property type="entry name" value="RHO"/>
    <property type="match status" value="1"/>
</dbReference>
<dbReference type="InterPro" id="IPR001806">
    <property type="entry name" value="Small_GTPase"/>
</dbReference>
<dbReference type="InParanoid" id="Q3SD52"/>
<dbReference type="EMBL" id="CT867994">
    <property type="protein sequence ID" value="CAK57902.1"/>
    <property type="molecule type" value="Genomic_DNA"/>
</dbReference>
<dbReference type="InterPro" id="IPR050209">
    <property type="entry name" value="Rab_GTPases_membrane_traffic"/>
</dbReference>
<reference evidence="1" key="1">
    <citation type="submission" date="2005-01" db="EMBL/GenBank/DDBJ databases">
        <authorList>
            <person name="Genoscope"/>
        </authorList>
    </citation>
    <scope>NUCLEOTIDE SEQUENCE</scope>
</reference>
<reference evidence="2" key="4">
    <citation type="submission" date="2006-03" db="EMBL/GenBank/DDBJ databases">
        <authorList>
            <consortium name="Genoscope"/>
        </authorList>
    </citation>
    <scope>NUCLEOTIDE SEQUENCE</scope>
    <source>
        <strain evidence="2">Stock d4-2</strain>
    </source>
</reference>
<dbReference type="GO" id="GO:0005794">
    <property type="term" value="C:Golgi apparatus"/>
    <property type="evidence" value="ECO:0000318"/>
    <property type="project" value="GO_Central"/>
</dbReference>
<dbReference type="CDD" id="cd00154">
    <property type="entry name" value="Rab"/>
    <property type="match status" value="1"/>
</dbReference>
<sequence>MSFHYLFKVILIGEPVIEKSNLLLSFADQHSKQNKETTIYLELGSKVIKLDGLNIKLQIWNIAESFQSITRSFFRNVAGVIVAYDVTKRESYENAARWIDEVKQKGDPKLSMLLVGIKGDFEQQQRSLISYNEALQQAKDCGIEFFETSSKVKKSVEEIFIRMTQMILEKVNLGEIDPQLENFGVKLGREESAHSHGNKNTANLMQLQQNQHLGENTISNTCW</sequence>
<dbReference type="OMA" id="NAARWID"/>
<dbReference type="Gene3D" id="3.40.50.300">
    <property type="entry name" value="P-loop containing nucleotide triphosphate hydrolases"/>
    <property type="match status" value="1"/>
</dbReference>
<dbReference type="SMART" id="SM00173">
    <property type="entry name" value="RAS"/>
    <property type="match status" value="1"/>
</dbReference>
<dbReference type="GO" id="GO:0005525">
    <property type="term" value="F:GTP binding"/>
    <property type="evidence" value="ECO:0000318"/>
    <property type="project" value="GO_Central"/>
</dbReference>
<dbReference type="GO" id="GO:0016192">
    <property type="term" value="P:vesicle-mediated transport"/>
    <property type="evidence" value="ECO:0000318"/>
    <property type="project" value="GO_Central"/>
</dbReference>
<dbReference type="Proteomes" id="UP000000600">
    <property type="component" value="Unassembled WGS sequence"/>
</dbReference>
<dbReference type="InterPro" id="IPR027417">
    <property type="entry name" value="P-loop_NTPase"/>
</dbReference>
<proteinExistence type="predicted"/>